<evidence type="ECO:0000313" key="1">
    <source>
        <dbReference type="EMBL" id="KIP51828.1"/>
    </source>
</evidence>
<accession>A0A0D0IQQ1</accession>
<dbReference type="AlphaFoldDB" id="A0A0D0IQQ1"/>
<dbReference type="EMBL" id="JXSQ01000021">
    <property type="protein sequence ID" value="KIP51828.1"/>
    <property type="molecule type" value="Genomic_DNA"/>
</dbReference>
<proteinExistence type="predicted"/>
<name>A0A0D0IQQ1_9MICO</name>
<keyword evidence="2" id="KW-1185">Reference proteome</keyword>
<reference evidence="1 2" key="1">
    <citation type="submission" date="2015-01" db="EMBL/GenBank/DDBJ databases">
        <title>Draft genome sequence of Leucobacter komagatae strain VKM ST2845.</title>
        <authorList>
            <person name="Karlyshev A.V."/>
            <person name="Kudryashova E.B."/>
        </authorList>
    </citation>
    <scope>NUCLEOTIDE SEQUENCE [LARGE SCALE GENOMIC DNA]</scope>
    <source>
        <strain evidence="1 2">VKM ST2845</strain>
    </source>
</reference>
<organism evidence="1 2">
    <name type="scientific">Leucobacter komagatae</name>
    <dbReference type="NCBI Taxonomy" id="55969"/>
    <lineage>
        <taxon>Bacteria</taxon>
        <taxon>Bacillati</taxon>
        <taxon>Actinomycetota</taxon>
        <taxon>Actinomycetes</taxon>
        <taxon>Micrococcales</taxon>
        <taxon>Microbacteriaceae</taxon>
        <taxon>Leucobacter</taxon>
    </lineage>
</organism>
<protein>
    <submittedName>
        <fullName evidence="1">Uncharacterized protein</fullName>
    </submittedName>
</protein>
<dbReference type="Proteomes" id="UP000032120">
    <property type="component" value="Unassembled WGS sequence"/>
</dbReference>
<gene>
    <name evidence="1" type="ORF">SD72_12850</name>
</gene>
<comment type="caution">
    <text evidence="1">The sequence shown here is derived from an EMBL/GenBank/DDBJ whole genome shotgun (WGS) entry which is preliminary data.</text>
</comment>
<evidence type="ECO:0000313" key="2">
    <source>
        <dbReference type="Proteomes" id="UP000032120"/>
    </source>
</evidence>
<sequence>MVGGGDMRLTQAQTRLRLWAGVSLFITATLALSGCHPAEPESQNTVETPKNPPTVAPPAQVAPIVLPECGAINAAASAQQAAFLAEFGEERITASYGETDRALLTEFTGPAALAAADASLQARSCNWVIYFDSVYLYQFTAELPDDALESLLADFRGADFTESERGPATVFSRALQTGDMRGTMDITHTFLGNVWIALIENAAASYEQSAADTLLAANPELADSLVTSCVDRDAGEVITLVRHASHRPR</sequence>